<dbReference type="Proteomes" id="UP000664761">
    <property type="component" value="Unassembled WGS sequence"/>
</dbReference>
<organism evidence="7 8">
    <name type="scientific">Sneathiella sedimenti</name>
    <dbReference type="NCBI Taxonomy" id="2816034"/>
    <lineage>
        <taxon>Bacteria</taxon>
        <taxon>Pseudomonadati</taxon>
        <taxon>Pseudomonadota</taxon>
        <taxon>Alphaproteobacteria</taxon>
        <taxon>Sneathiellales</taxon>
        <taxon>Sneathiellaceae</taxon>
        <taxon>Sneathiella</taxon>
    </lineage>
</organism>
<protein>
    <submittedName>
        <fullName evidence="7">Cytochrome c</fullName>
    </submittedName>
</protein>
<dbReference type="PANTHER" id="PTHR33751">
    <property type="entry name" value="CBB3-TYPE CYTOCHROME C OXIDASE SUBUNIT FIXP"/>
    <property type="match status" value="1"/>
</dbReference>
<dbReference type="SUPFAM" id="SSF46626">
    <property type="entry name" value="Cytochrome c"/>
    <property type="match status" value="1"/>
</dbReference>
<sequence length="141" mass="15471">MKRPNSKLYVITLVLALVAVAGYFWLYPGQPEVKTGQPIVVVNVPELSIASQSGKQAFDKYCASCHGSNAAGQEGRAPPLIHRIYEPNHHGDMAFLLAAKNGVRAHHWPFGNMPPVEGISEAEIQNIILYVRELQRANGIN</sequence>
<dbReference type="InterPro" id="IPR050597">
    <property type="entry name" value="Cytochrome_c_Oxidase_Subunit"/>
</dbReference>
<evidence type="ECO:0000313" key="7">
    <source>
        <dbReference type="EMBL" id="MBO0334926.1"/>
    </source>
</evidence>
<keyword evidence="5" id="KW-0812">Transmembrane</keyword>
<dbReference type="RefSeq" id="WP_207047242.1">
    <property type="nucleotide sequence ID" value="NZ_JAFLNC010000005.1"/>
</dbReference>
<keyword evidence="5" id="KW-1133">Transmembrane helix</keyword>
<evidence type="ECO:0000256" key="2">
    <source>
        <dbReference type="ARBA" id="ARBA00022723"/>
    </source>
</evidence>
<dbReference type="Gene3D" id="1.10.760.10">
    <property type="entry name" value="Cytochrome c-like domain"/>
    <property type="match status" value="1"/>
</dbReference>
<evidence type="ECO:0000256" key="3">
    <source>
        <dbReference type="ARBA" id="ARBA00023004"/>
    </source>
</evidence>
<evidence type="ECO:0000313" key="8">
    <source>
        <dbReference type="Proteomes" id="UP000664761"/>
    </source>
</evidence>
<keyword evidence="3 4" id="KW-0408">Iron</keyword>
<dbReference type="EMBL" id="JAFLNC010000005">
    <property type="protein sequence ID" value="MBO0334926.1"/>
    <property type="molecule type" value="Genomic_DNA"/>
</dbReference>
<dbReference type="InterPro" id="IPR009056">
    <property type="entry name" value="Cyt_c-like_dom"/>
</dbReference>
<proteinExistence type="predicted"/>
<evidence type="ECO:0000259" key="6">
    <source>
        <dbReference type="PROSITE" id="PS51007"/>
    </source>
</evidence>
<evidence type="ECO:0000256" key="4">
    <source>
        <dbReference type="PROSITE-ProRule" id="PRU00433"/>
    </source>
</evidence>
<accession>A0ABS3F8T3</accession>
<gene>
    <name evidence="7" type="ORF">J0X12_14970</name>
</gene>
<comment type="caution">
    <text evidence="7">The sequence shown here is derived from an EMBL/GenBank/DDBJ whole genome shotgun (WGS) entry which is preliminary data.</text>
</comment>
<feature type="domain" description="Cytochrome c" evidence="6">
    <location>
        <begin position="49"/>
        <end position="135"/>
    </location>
</feature>
<dbReference type="PROSITE" id="PS51007">
    <property type="entry name" value="CYTC"/>
    <property type="match status" value="1"/>
</dbReference>
<evidence type="ECO:0000256" key="5">
    <source>
        <dbReference type="SAM" id="Phobius"/>
    </source>
</evidence>
<keyword evidence="1 4" id="KW-0349">Heme</keyword>
<keyword evidence="5" id="KW-0472">Membrane</keyword>
<reference evidence="7 8" key="1">
    <citation type="submission" date="2021-03" db="EMBL/GenBank/DDBJ databases">
        <title>Sneathiella sp. CAU 1612 isolated from Kang Won-do.</title>
        <authorList>
            <person name="Kim W."/>
        </authorList>
    </citation>
    <scope>NUCLEOTIDE SEQUENCE [LARGE SCALE GENOMIC DNA]</scope>
    <source>
        <strain evidence="7 8">CAU 1612</strain>
    </source>
</reference>
<evidence type="ECO:0000256" key="1">
    <source>
        <dbReference type="ARBA" id="ARBA00022617"/>
    </source>
</evidence>
<keyword evidence="2 4" id="KW-0479">Metal-binding</keyword>
<name>A0ABS3F8T3_9PROT</name>
<dbReference type="PANTHER" id="PTHR33751:SF1">
    <property type="entry name" value="CBB3-TYPE CYTOCHROME C OXIDASE SUBUNIT FIXP"/>
    <property type="match status" value="1"/>
</dbReference>
<dbReference type="Pfam" id="PF00034">
    <property type="entry name" value="Cytochrom_C"/>
    <property type="match status" value="1"/>
</dbReference>
<feature type="transmembrane region" description="Helical" evidence="5">
    <location>
        <begin position="7"/>
        <end position="27"/>
    </location>
</feature>
<keyword evidence="8" id="KW-1185">Reference proteome</keyword>
<dbReference type="InterPro" id="IPR036909">
    <property type="entry name" value="Cyt_c-like_dom_sf"/>
</dbReference>